<accession>A0A839UNI9</accession>
<evidence type="ECO:0000256" key="1">
    <source>
        <dbReference type="ARBA" id="ARBA00022490"/>
    </source>
</evidence>
<feature type="domain" description="N-end rule aminoacyl transferase C-terminal" evidence="6">
    <location>
        <begin position="105"/>
        <end position="226"/>
    </location>
</feature>
<dbReference type="InterPro" id="IPR007472">
    <property type="entry name" value="N-end_Aminoacyl_Trfase_C"/>
</dbReference>
<dbReference type="GO" id="GO:0005737">
    <property type="term" value="C:cytoplasm"/>
    <property type="evidence" value="ECO:0007669"/>
    <property type="project" value="UniProtKB-SubCell"/>
</dbReference>
<dbReference type="PIRSF" id="PIRSF037208">
    <property type="entry name" value="ATE_pro_prd"/>
    <property type="match status" value="1"/>
</dbReference>
<dbReference type="HAMAP" id="MF_00689">
    <property type="entry name" value="Bpt"/>
    <property type="match status" value="1"/>
</dbReference>
<dbReference type="Proteomes" id="UP000559987">
    <property type="component" value="Unassembled WGS sequence"/>
</dbReference>
<dbReference type="PANTHER" id="PTHR21367:SF1">
    <property type="entry name" value="ARGINYL-TRNA--PROTEIN TRANSFERASE 1"/>
    <property type="match status" value="1"/>
</dbReference>
<dbReference type="Pfam" id="PF04377">
    <property type="entry name" value="ATE_C"/>
    <property type="match status" value="1"/>
</dbReference>
<comment type="catalytic activity">
    <reaction evidence="4">
        <text>N-terminal L-aspartyl-[protein] + L-leucyl-tRNA(Leu) = N-terminal L-leucyl-L-aspartyl-[protein] + tRNA(Leu) + H(+)</text>
        <dbReference type="Rhea" id="RHEA:50420"/>
        <dbReference type="Rhea" id="RHEA-COMP:9613"/>
        <dbReference type="Rhea" id="RHEA-COMP:9622"/>
        <dbReference type="Rhea" id="RHEA-COMP:12669"/>
        <dbReference type="Rhea" id="RHEA-COMP:12674"/>
        <dbReference type="ChEBI" id="CHEBI:15378"/>
        <dbReference type="ChEBI" id="CHEBI:64720"/>
        <dbReference type="ChEBI" id="CHEBI:78442"/>
        <dbReference type="ChEBI" id="CHEBI:78494"/>
        <dbReference type="ChEBI" id="CHEBI:133042"/>
        <dbReference type="EC" id="2.3.2.29"/>
    </reaction>
</comment>
<evidence type="ECO:0000256" key="4">
    <source>
        <dbReference type="HAMAP-Rule" id="MF_00689"/>
    </source>
</evidence>
<dbReference type="NCBIfam" id="NF002346">
    <property type="entry name" value="PRK01305.2-3"/>
    <property type="match status" value="1"/>
</dbReference>
<feature type="domain" description="N-end aminoacyl transferase N-terminal" evidence="5">
    <location>
        <begin position="15"/>
        <end position="85"/>
    </location>
</feature>
<dbReference type="RefSeq" id="WP_183909802.1">
    <property type="nucleotide sequence ID" value="NZ_JACHXZ010000002.1"/>
</dbReference>
<keyword evidence="8" id="KW-1185">Reference proteome</keyword>
<dbReference type="InterPro" id="IPR016181">
    <property type="entry name" value="Acyl_CoA_acyltransferase"/>
</dbReference>
<evidence type="ECO:0000259" key="5">
    <source>
        <dbReference type="Pfam" id="PF04376"/>
    </source>
</evidence>
<dbReference type="SUPFAM" id="SSF55729">
    <property type="entry name" value="Acyl-CoA N-acyltransferases (Nat)"/>
    <property type="match status" value="1"/>
</dbReference>
<evidence type="ECO:0000256" key="3">
    <source>
        <dbReference type="ARBA" id="ARBA00023315"/>
    </source>
</evidence>
<dbReference type="NCBIfam" id="NF002342">
    <property type="entry name" value="PRK01305.1-3"/>
    <property type="match status" value="1"/>
</dbReference>
<dbReference type="EMBL" id="JACHXZ010000002">
    <property type="protein sequence ID" value="MBB3168311.1"/>
    <property type="molecule type" value="Genomic_DNA"/>
</dbReference>
<dbReference type="GO" id="GO:0071596">
    <property type="term" value="P:ubiquitin-dependent protein catabolic process via the N-end rule pathway"/>
    <property type="evidence" value="ECO:0007669"/>
    <property type="project" value="InterPro"/>
</dbReference>
<evidence type="ECO:0000259" key="6">
    <source>
        <dbReference type="Pfam" id="PF04377"/>
    </source>
</evidence>
<dbReference type="InterPro" id="IPR030700">
    <property type="entry name" value="N-end_Aminoacyl_Trfase"/>
</dbReference>
<dbReference type="AlphaFoldDB" id="A0A839UNI9"/>
<reference evidence="7 8" key="1">
    <citation type="submission" date="2020-08" db="EMBL/GenBank/DDBJ databases">
        <title>Genomic Encyclopedia of Type Strains, Phase III (KMG-III): the genomes of soil and plant-associated and newly described type strains.</title>
        <authorList>
            <person name="Whitman W."/>
        </authorList>
    </citation>
    <scope>NUCLEOTIDE SEQUENCE [LARGE SCALE GENOMIC DNA]</scope>
    <source>
        <strain evidence="7 8">CECT 8571</strain>
    </source>
</reference>
<evidence type="ECO:0000313" key="7">
    <source>
        <dbReference type="EMBL" id="MBB3168311.1"/>
    </source>
</evidence>
<dbReference type="PANTHER" id="PTHR21367">
    <property type="entry name" value="ARGININE-TRNA-PROTEIN TRANSFERASE 1"/>
    <property type="match status" value="1"/>
</dbReference>
<comment type="similarity">
    <text evidence="4">Belongs to the R-transferase family. Bpt subfamily.</text>
</comment>
<dbReference type="GO" id="GO:0004057">
    <property type="term" value="F:arginyl-tRNA--protein transferase activity"/>
    <property type="evidence" value="ECO:0007669"/>
    <property type="project" value="InterPro"/>
</dbReference>
<dbReference type="Pfam" id="PF04376">
    <property type="entry name" value="ATE_N"/>
    <property type="match status" value="1"/>
</dbReference>
<gene>
    <name evidence="4" type="primary">bpt</name>
    <name evidence="7" type="ORF">FHS30_001495</name>
</gene>
<dbReference type="GO" id="GO:0008914">
    <property type="term" value="F:leucyl-tRNA--protein transferase activity"/>
    <property type="evidence" value="ECO:0007669"/>
    <property type="project" value="UniProtKB-UniRule"/>
</dbReference>
<keyword evidence="2 4" id="KW-0808">Transferase</keyword>
<dbReference type="InterPro" id="IPR007471">
    <property type="entry name" value="N-end_Aminoacyl_Trfase_N"/>
</dbReference>
<comment type="function">
    <text evidence="4">Functions in the N-end rule pathway of protein degradation where it conjugates Leu from its aminoacyl-tRNA to the N-termini of proteins containing an N-terminal aspartate or glutamate.</text>
</comment>
<evidence type="ECO:0000313" key="8">
    <source>
        <dbReference type="Proteomes" id="UP000559987"/>
    </source>
</evidence>
<keyword evidence="3 4" id="KW-0012">Acyltransferase</keyword>
<protein>
    <recommendedName>
        <fullName evidence="4">Aspartate/glutamate leucyltransferase</fullName>
        <ecNumber evidence="4">2.3.2.29</ecNumber>
    </recommendedName>
</protein>
<comment type="subcellular location">
    <subcellularLocation>
        <location evidence="4">Cytoplasm</location>
    </subcellularLocation>
</comment>
<dbReference type="NCBIfam" id="NF002345">
    <property type="entry name" value="PRK01305.2-2"/>
    <property type="match status" value="1"/>
</dbReference>
<evidence type="ECO:0000256" key="2">
    <source>
        <dbReference type="ARBA" id="ARBA00022679"/>
    </source>
</evidence>
<name>A0A839UNI9_9GAMM</name>
<sequence>MSSSINLKLFSTHPHPCSYLEDQEATTVFVDPEAEMDANLYSRLSDLGFRRSGQHVYRPQCASCNACLPVRVRLAGFKPNRTQRRTLKRNADLTLSLVENIDTDECYHLYVRYISERHRDGDMYPPSRAQYRGFLTNEWGVTRFLEARLDGHLVGIAVCDELEHGLSAVYTYFDPDLTNRSLGSWFILQQILWTYRLNLPYLYLGYWIRECQKMNYKTQYQPLECLRAGFWATLLAN</sequence>
<comment type="caution">
    <text evidence="7">The sequence shown here is derived from an EMBL/GenBank/DDBJ whole genome shotgun (WGS) entry which is preliminary data.</text>
</comment>
<comment type="catalytic activity">
    <reaction evidence="4">
        <text>N-terminal L-glutamyl-[protein] + L-leucyl-tRNA(Leu) = N-terminal L-leucyl-L-glutamyl-[protein] + tRNA(Leu) + H(+)</text>
        <dbReference type="Rhea" id="RHEA:50412"/>
        <dbReference type="Rhea" id="RHEA-COMP:9613"/>
        <dbReference type="Rhea" id="RHEA-COMP:9622"/>
        <dbReference type="Rhea" id="RHEA-COMP:12664"/>
        <dbReference type="Rhea" id="RHEA-COMP:12668"/>
        <dbReference type="ChEBI" id="CHEBI:15378"/>
        <dbReference type="ChEBI" id="CHEBI:64721"/>
        <dbReference type="ChEBI" id="CHEBI:78442"/>
        <dbReference type="ChEBI" id="CHEBI:78494"/>
        <dbReference type="ChEBI" id="CHEBI:133041"/>
        <dbReference type="EC" id="2.3.2.29"/>
    </reaction>
</comment>
<proteinExistence type="inferred from homology"/>
<dbReference type="NCBIfam" id="NF002341">
    <property type="entry name" value="PRK01305.1-1"/>
    <property type="match status" value="1"/>
</dbReference>
<keyword evidence="1 4" id="KW-0963">Cytoplasm</keyword>
<organism evidence="7 8">
    <name type="scientific">Simiduia aestuariiviva</name>
    <dbReference type="NCBI Taxonomy" id="1510459"/>
    <lineage>
        <taxon>Bacteria</taxon>
        <taxon>Pseudomonadati</taxon>
        <taxon>Pseudomonadota</taxon>
        <taxon>Gammaproteobacteria</taxon>
        <taxon>Cellvibrionales</taxon>
        <taxon>Cellvibrionaceae</taxon>
        <taxon>Simiduia</taxon>
    </lineage>
</organism>
<dbReference type="EC" id="2.3.2.29" evidence="4"/>
<dbReference type="InterPro" id="IPR017138">
    <property type="entry name" value="Asp_Glu_LeuTrfase"/>
</dbReference>